<gene>
    <name evidence="2" type="ORF">GCM10011487_12580</name>
</gene>
<dbReference type="Pfam" id="PF12651">
    <property type="entry name" value="RHH_3"/>
    <property type="match status" value="1"/>
</dbReference>
<evidence type="ECO:0000313" key="3">
    <source>
        <dbReference type="Proteomes" id="UP000445000"/>
    </source>
</evidence>
<feature type="domain" description="Predicted DNA-binding protein ribbon-helix-helix" evidence="1">
    <location>
        <begin position="7"/>
        <end position="47"/>
    </location>
</feature>
<keyword evidence="3" id="KW-1185">Reference proteome</keyword>
<comment type="caution">
    <text evidence="2">The sequence shown here is derived from an EMBL/GenBank/DDBJ whole genome shotgun (WGS) entry which is preliminary data.</text>
</comment>
<accession>A0A829Y8Q8</accession>
<dbReference type="Proteomes" id="UP000445000">
    <property type="component" value="Unassembled WGS sequence"/>
</dbReference>
<evidence type="ECO:0000313" key="2">
    <source>
        <dbReference type="EMBL" id="GFE79258.1"/>
    </source>
</evidence>
<proteinExistence type="predicted"/>
<dbReference type="EMBL" id="BLJN01000001">
    <property type="protein sequence ID" value="GFE79258.1"/>
    <property type="molecule type" value="Genomic_DNA"/>
</dbReference>
<dbReference type="AlphaFoldDB" id="A0A829Y8Q8"/>
<evidence type="ECO:0000259" key="1">
    <source>
        <dbReference type="Pfam" id="PF12651"/>
    </source>
</evidence>
<name>A0A829Y8Q8_9GAMM</name>
<dbReference type="InterPro" id="IPR038733">
    <property type="entry name" value="Predicted_DNA_bind_prot_RHH"/>
</dbReference>
<organism evidence="2 3">
    <name type="scientific">Steroidobacter agaridevorans</name>
    <dbReference type="NCBI Taxonomy" id="2695856"/>
    <lineage>
        <taxon>Bacteria</taxon>
        <taxon>Pseudomonadati</taxon>
        <taxon>Pseudomonadota</taxon>
        <taxon>Gammaproteobacteria</taxon>
        <taxon>Steroidobacterales</taxon>
        <taxon>Steroidobacteraceae</taxon>
        <taxon>Steroidobacter</taxon>
    </lineage>
</organism>
<dbReference type="RefSeq" id="WP_161810949.1">
    <property type="nucleotide sequence ID" value="NZ_BLJN01000001.1"/>
</dbReference>
<sequence length="53" mass="6217">MPTKPVNVKPVMVYLTHEQHASLLKLKEKLGTPVSEQIRRAIDRYLKQMESRK</sequence>
<protein>
    <recommendedName>
        <fullName evidence="1">Predicted DNA-binding protein ribbon-helix-helix domain-containing protein</fullName>
    </recommendedName>
</protein>
<reference evidence="3" key="1">
    <citation type="submission" date="2020-01" db="EMBL/GenBank/DDBJ databases">
        <title>'Steroidobacter agaridevorans' sp. nov., agar-degrading bacteria isolated from rhizosphere soils.</title>
        <authorList>
            <person name="Ikenaga M."/>
            <person name="Kataoka M."/>
            <person name="Murouchi A."/>
            <person name="Katsuragi S."/>
            <person name="Sakai M."/>
        </authorList>
    </citation>
    <scope>NUCLEOTIDE SEQUENCE [LARGE SCALE GENOMIC DNA]</scope>
    <source>
        <strain evidence="3">YU21-B</strain>
    </source>
</reference>